<dbReference type="InterPro" id="IPR020843">
    <property type="entry name" value="ER"/>
</dbReference>
<evidence type="ECO:0000259" key="6">
    <source>
        <dbReference type="SMART" id="SM00829"/>
    </source>
</evidence>
<dbReference type="InterPro" id="IPR002328">
    <property type="entry name" value="ADH_Zn_CS"/>
</dbReference>
<keyword evidence="4" id="KW-0560">Oxidoreductase</keyword>
<feature type="domain" description="Enoyl reductase (ER)" evidence="6">
    <location>
        <begin position="11"/>
        <end position="355"/>
    </location>
</feature>
<evidence type="ECO:0000256" key="5">
    <source>
        <dbReference type="RuleBase" id="RU361277"/>
    </source>
</evidence>
<evidence type="ECO:0000313" key="7">
    <source>
        <dbReference type="EMBL" id="ODV96247.1"/>
    </source>
</evidence>
<dbReference type="PROSITE" id="PS00065">
    <property type="entry name" value="D_2_HYDROXYACID_DH_1"/>
    <property type="match status" value="1"/>
</dbReference>
<dbReference type="CDD" id="cd05283">
    <property type="entry name" value="CAD1"/>
    <property type="match status" value="1"/>
</dbReference>
<dbReference type="EMBL" id="KV454013">
    <property type="protein sequence ID" value="ODV96247.1"/>
    <property type="molecule type" value="Genomic_DNA"/>
</dbReference>
<reference evidence="8" key="1">
    <citation type="submission" date="2016-05" db="EMBL/GenBank/DDBJ databases">
        <title>Comparative genomics of biotechnologically important yeasts.</title>
        <authorList>
            <consortium name="DOE Joint Genome Institute"/>
            <person name="Riley R."/>
            <person name="Haridas S."/>
            <person name="Wolfe K.H."/>
            <person name="Lopes M.R."/>
            <person name="Hittinger C.T."/>
            <person name="Goker M."/>
            <person name="Salamov A."/>
            <person name="Wisecaver J."/>
            <person name="Long T.M."/>
            <person name="Aerts A.L."/>
            <person name="Barry K."/>
            <person name="Choi C."/>
            <person name="Clum A."/>
            <person name="Coughlan A.Y."/>
            <person name="Deshpande S."/>
            <person name="Douglass A.P."/>
            <person name="Hanson S.J."/>
            <person name="Klenk H.-P."/>
            <person name="Labutti K."/>
            <person name="Lapidus A."/>
            <person name="Lindquist E."/>
            <person name="Lipzen A."/>
            <person name="Meier-Kolthoff J.P."/>
            <person name="Ohm R.A."/>
            <person name="Otillar R.P."/>
            <person name="Pangilinan J."/>
            <person name="Peng Y."/>
            <person name="Rokas A."/>
            <person name="Rosa C.A."/>
            <person name="Scheuner C."/>
            <person name="Sibirny A.A."/>
            <person name="Slot J.C."/>
            <person name="Stielow J.B."/>
            <person name="Sun H."/>
            <person name="Kurtzman C.P."/>
            <person name="Blackwell M."/>
            <person name="Grigoriev I.V."/>
            <person name="Jeffries T.W."/>
        </authorList>
    </citation>
    <scope>NUCLEOTIDE SEQUENCE [LARGE SCALE GENOMIC DNA]</scope>
    <source>
        <strain evidence="8">NRRL Y-2460</strain>
    </source>
</reference>
<dbReference type="SUPFAM" id="SSF50129">
    <property type="entry name" value="GroES-like"/>
    <property type="match status" value="1"/>
</dbReference>
<dbReference type="Gene3D" id="3.90.180.10">
    <property type="entry name" value="Medium-chain alcohol dehydrogenases, catalytic domain"/>
    <property type="match status" value="1"/>
</dbReference>
<organism evidence="7 8">
    <name type="scientific">Pachysolen tannophilus NRRL Y-2460</name>
    <dbReference type="NCBI Taxonomy" id="669874"/>
    <lineage>
        <taxon>Eukaryota</taxon>
        <taxon>Fungi</taxon>
        <taxon>Dikarya</taxon>
        <taxon>Ascomycota</taxon>
        <taxon>Saccharomycotina</taxon>
        <taxon>Pichiomycetes</taxon>
        <taxon>Pachysolenaceae</taxon>
        <taxon>Pachysolen</taxon>
    </lineage>
</organism>
<evidence type="ECO:0000256" key="4">
    <source>
        <dbReference type="ARBA" id="ARBA00023002"/>
    </source>
</evidence>
<dbReference type="GO" id="GO:0016616">
    <property type="term" value="F:oxidoreductase activity, acting on the CH-OH group of donors, NAD or NADP as acceptor"/>
    <property type="evidence" value="ECO:0007669"/>
    <property type="project" value="InterPro"/>
</dbReference>
<keyword evidence="2 5" id="KW-0479">Metal-binding</keyword>
<dbReference type="PANTHER" id="PTHR42683">
    <property type="entry name" value="ALDEHYDE REDUCTASE"/>
    <property type="match status" value="1"/>
</dbReference>
<accession>A0A1E4TWY5</accession>
<dbReference type="STRING" id="669874.A0A1E4TWY5"/>
<dbReference type="InterPro" id="IPR013154">
    <property type="entry name" value="ADH-like_N"/>
</dbReference>
<dbReference type="Gene3D" id="3.40.50.720">
    <property type="entry name" value="NAD(P)-binding Rossmann-like Domain"/>
    <property type="match status" value="1"/>
</dbReference>
<evidence type="ECO:0000256" key="2">
    <source>
        <dbReference type="ARBA" id="ARBA00022723"/>
    </source>
</evidence>
<dbReference type="GO" id="GO:0008270">
    <property type="term" value="F:zinc ion binding"/>
    <property type="evidence" value="ECO:0007669"/>
    <property type="project" value="InterPro"/>
</dbReference>
<dbReference type="PROSITE" id="PS00059">
    <property type="entry name" value="ADH_ZINC"/>
    <property type="match status" value="1"/>
</dbReference>
<name>A0A1E4TWY5_PACTA</name>
<dbReference type="Pfam" id="PF08240">
    <property type="entry name" value="ADH_N"/>
    <property type="match status" value="1"/>
</dbReference>
<dbReference type="InterPro" id="IPR013149">
    <property type="entry name" value="ADH-like_C"/>
</dbReference>
<dbReference type="InterPro" id="IPR029752">
    <property type="entry name" value="D-isomer_DH_CS1"/>
</dbReference>
<dbReference type="InterPro" id="IPR011032">
    <property type="entry name" value="GroES-like_sf"/>
</dbReference>
<comment type="similarity">
    <text evidence="5">Belongs to the zinc-containing alcohol dehydrogenase family.</text>
</comment>
<sequence>MTYPDVFQGFGVGDAKKWSTPTLVEYAPKPLDSNDVDIEIEYCGICSSDLHTIKGEWGQLRRDDLVVGHEIVGTVVAVGPKVSSLVVGQRVGVGAQNLACLNCNRCQDNNEHYCITKNVSTYNKKFPNHDYFSQGGYASHHRCHEYFAFPIPDEIESKYAAPLLCGGLTVYSPLKRSGCGLNTTIGVIGIGGLGHMAIMLAKAMGAEVYAFSRSSAKKDEAIKMGADHFIATGESENWNQELTDKFDMILNCASYISGITLNSYLSILKVDKFFVNVGLPCAGDVYEFSPFTTISNAAGIKSSKLGSRKEVLELFELCAKHNIKPWIEEIPINGKNLSNALIRLDKGDVRYRFVLTNFKQFFSS</sequence>
<evidence type="ECO:0000313" key="8">
    <source>
        <dbReference type="Proteomes" id="UP000094236"/>
    </source>
</evidence>
<dbReference type="Proteomes" id="UP000094236">
    <property type="component" value="Unassembled WGS sequence"/>
</dbReference>
<evidence type="ECO:0000256" key="1">
    <source>
        <dbReference type="ARBA" id="ARBA00001947"/>
    </source>
</evidence>
<dbReference type="FunFam" id="3.40.50.720:FF:000022">
    <property type="entry name" value="Cinnamyl alcohol dehydrogenase"/>
    <property type="match status" value="1"/>
</dbReference>
<evidence type="ECO:0000256" key="3">
    <source>
        <dbReference type="ARBA" id="ARBA00022833"/>
    </source>
</evidence>
<keyword evidence="8" id="KW-1185">Reference proteome</keyword>
<dbReference type="InterPro" id="IPR036291">
    <property type="entry name" value="NAD(P)-bd_dom_sf"/>
</dbReference>
<dbReference type="Pfam" id="PF00107">
    <property type="entry name" value="ADH_zinc_N"/>
    <property type="match status" value="1"/>
</dbReference>
<proteinExistence type="inferred from homology"/>
<dbReference type="AlphaFoldDB" id="A0A1E4TWY5"/>
<protein>
    <recommendedName>
        <fullName evidence="6">Enoyl reductase (ER) domain-containing protein</fullName>
    </recommendedName>
</protein>
<dbReference type="SMART" id="SM00829">
    <property type="entry name" value="PKS_ER"/>
    <property type="match status" value="1"/>
</dbReference>
<comment type="cofactor">
    <cofactor evidence="1 5">
        <name>Zn(2+)</name>
        <dbReference type="ChEBI" id="CHEBI:29105"/>
    </cofactor>
</comment>
<gene>
    <name evidence="7" type="ORF">PACTADRAFT_2538</name>
</gene>
<keyword evidence="3 5" id="KW-0862">Zinc</keyword>
<dbReference type="OrthoDB" id="1879366at2759"/>
<dbReference type="InterPro" id="IPR047109">
    <property type="entry name" value="CAD-like"/>
</dbReference>
<dbReference type="SUPFAM" id="SSF51735">
    <property type="entry name" value="NAD(P)-binding Rossmann-fold domains"/>
    <property type="match status" value="1"/>
</dbReference>